<feature type="domain" description="SMP-30/Gluconolactonase/LRE-like region" evidence="4">
    <location>
        <begin position="13"/>
        <end position="262"/>
    </location>
</feature>
<evidence type="ECO:0000259" key="4">
    <source>
        <dbReference type="Pfam" id="PF08450"/>
    </source>
</evidence>
<reference evidence="5" key="1">
    <citation type="submission" date="2022-11" db="EMBL/GenBank/DDBJ databases">
        <title>Biodiversity and phylogenetic relationships of bacteria.</title>
        <authorList>
            <person name="Machado R.A.R."/>
            <person name="Bhat A."/>
            <person name="Loulou A."/>
            <person name="Kallel S."/>
        </authorList>
    </citation>
    <scope>NUCLEOTIDE SEQUENCE</scope>
    <source>
        <strain evidence="5">K-TC2</strain>
    </source>
</reference>
<dbReference type="InterPro" id="IPR011042">
    <property type="entry name" value="6-blade_b-propeller_TolB-like"/>
</dbReference>
<dbReference type="InterPro" id="IPR005511">
    <property type="entry name" value="SMP-30"/>
</dbReference>
<organism evidence="5 6">
    <name type="scientific">Kaistia nematophila</name>
    <dbReference type="NCBI Taxonomy" id="2994654"/>
    <lineage>
        <taxon>Bacteria</taxon>
        <taxon>Pseudomonadati</taxon>
        <taxon>Pseudomonadota</taxon>
        <taxon>Alphaproteobacteria</taxon>
        <taxon>Hyphomicrobiales</taxon>
        <taxon>Kaistiaceae</taxon>
        <taxon>Kaistia</taxon>
    </lineage>
</organism>
<feature type="binding site" evidence="3">
    <location>
        <position position="99"/>
    </location>
    <ligand>
        <name>substrate</name>
    </ligand>
</feature>
<dbReference type="Gene3D" id="2.120.10.30">
    <property type="entry name" value="TolB, C-terminal domain"/>
    <property type="match status" value="1"/>
</dbReference>
<dbReference type="RefSeq" id="WP_266340130.1">
    <property type="nucleotide sequence ID" value="NZ_JAPKNK010000008.1"/>
</dbReference>
<evidence type="ECO:0000256" key="2">
    <source>
        <dbReference type="PIRSR" id="PIRSR605511-1"/>
    </source>
</evidence>
<feature type="binding site" evidence="3">
    <location>
        <position position="155"/>
    </location>
    <ligand>
        <name>a divalent metal cation</name>
        <dbReference type="ChEBI" id="CHEBI:60240"/>
    </ligand>
</feature>
<feature type="binding site" evidence="3">
    <location>
        <position position="202"/>
    </location>
    <ligand>
        <name>a divalent metal cation</name>
        <dbReference type="ChEBI" id="CHEBI:60240"/>
    </ligand>
</feature>
<feature type="binding site" evidence="3">
    <location>
        <position position="15"/>
    </location>
    <ligand>
        <name>a divalent metal cation</name>
        <dbReference type="ChEBI" id="CHEBI:60240"/>
    </ligand>
</feature>
<keyword evidence="3" id="KW-0479">Metal-binding</keyword>
<evidence type="ECO:0000313" key="6">
    <source>
        <dbReference type="Proteomes" id="UP001144805"/>
    </source>
</evidence>
<comment type="caution">
    <text evidence="5">The sequence shown here is derived from an EMBL/GenBank/DDBJ whole genome shotgun (WGS) entry which is preliminary data.</text>
</comment>
<keyword evidence="3" id="KW-0862">Zinc</keyword>
<comment type="similarity">
    <text evidence="1">Belongs to the SMP-30/CGR1 family.</text>
</comment>
<dbReference type="Proteomes" id="UP001144805">
    <property type="component" value="Unassembled WGS sequence"/>
</dbReference>
<gene>
    <name evidence="5" type="ORF">OSH07_18345</name>
</gene>
<dbReference type="PANTHER" id="PTHR10907">
    <property type="entry name" value="REGUCALCIN"/>
    <property type="match status" value="1"/>
</dbReference>
<dbReference type="InterPro" id="IPR013658">
    <property type="entry name" value="SGL"/>
</dbReference>
<protein>
    <submittedName>
        <fullName evidence="5">SMP-30/gluconolactonase/LRE family protein</fullName>
    </submittedName>
</protein>
<dbReference type="PRINTS" id="PR01790">
    <property type="entry name" value="SMP30FAMILY"/>
</dbReference>
<dbReference type="GO" id="GO:0019853">
    <property type="term" value="P:L-ascorbic acid biosynthetic process"/>
    <property type="evidence" value="ECO:0007669"/>
    <property type="project" value="TreeGrafter"/>
</dbReference>
<comment type="cofactor">
    <cofactor evidence="3">
        <name>Zn(2+)</name>
        <dbReference type="ChEBI" id="CHEBI:29105"/>
    </cofactor>
    <text evidence="3">Binds 1 divalent metal cation per subunit.</text>
</comment>
<feature type="binding site" evidence="3">
    <location>
        <position position="97"/>
    </location>
    <ligand>
        <name>substrate</name>
    </ligand>
</feature>
<evidence type="ECO:0000313" key="5">
    <source>
        <dbReference type="EMBL" id="MCX5571168.1"/>
    </source>
</evidence>
<dbReference type="PANTHER" id="PTHR10907:SF47">
    <property type="entry name" value="REGUCALCIN"/>
    <property type="match status" value="1"/>
</dbReference>
<keyword evidence="6" id="KW-1185">Reference proteome</keyword>
<proteinExistence type="inferred from homology"/>
<dbReference type="Pfam" id="PF08450">
    <property type="entry name" value="SGL"/>
    <property type="match status" value="1"/>
</dbReference>
<name>A0A9X3E7X1_9HYPH</name>
<dbReference type="EMBL" id="JAPKNK010000008">
    <property type="protein sequence ID" value="MCX5571168.1"/>
    <property type="molecule type" value="Genomic_DNA"/>
</dbReference>
<feature type="active site" description="Proton donor/acceptor" evidence="2">
    <location>
        <position position="202"/>
    </location>
</feature>
<dbReference type="GO" id="GO:0005509">
    <property type="term" value="F:calcium ion binding"/>
    <property type="evidence" value="ECO:0007669"/>
    <property type="project" value="TreeGrafter"/>
</dbReference>
<dbReference type="AlphaFoldDB" id="A0A9X3E7X1"/>
<dbReference type="SUPFAM" id="SSF63829">
    <property type="entry name" value="Calcium-dependent phosphotriesterase"/>
    <property type="match status" value="1"/>
</dbReference>
<dbReference type="GO" id="GO:0004341">
    <property type="term" value="F:gluconolactonase activity"/>
    <property type="evidence" value="ECO:0007669"/>
    <property type="project" value="TreeGrafter"/>
</dbReference>
<evidence type="ECO:0000256" key="3">
    <source>
        <dbReference type="PIRSR" id="PIRSR605511-2"/>
    </source>
</evidence>
<sequence length="295" mass="31966">MTANLVLDAADSVGESLVWDAERQRLVWVDIIGRRIHAFDPTSGDHRIWPLAGRPTSIGLRADGGAIVGMERTICLWDWHGEPVPVCEVEPDLPANRLNEGVVAPDGSFWIGTMRNNIAADDSPLDAPEETGRIYRYSPDGRLTRLSDDSFAITNTFVWPATDRFVTADTPKNTLYSYRIGADGLLSDRKIFQQGFGRGLPDGSTMDAEGFLWTARVVGGACLTRTAPDGRIDRIVELPCSWPTSCAFGGPDLATLFVTSARFTMTSGHLAANPQEGGLFALDAAVKGLPANRFG</sequence>
<accession>A0A9X3E7X1</accession>
<evidence type="ECO:0000256" key="1">
    <source>
        <dbReference type="ARBA" id="ARBA00008853"/>
    </source>
</evidence>